<gene>
    <name evidence="2" type="ORF">ONB1V03_LOCUS22662</name>
</gene>
<evidence type="ECO:0000313" key="3">
    <source>
        <dbReference type="Proteomes" id="UP000728032"/>
    </source>
</evidence>
<evidence type="ECO:0000313" key="2">
    <source>
        <dbReference type="EMBL" id="CAD7666117.1"/>
    </source>
</evidence>
<feature type="non-terminal residue" evidence="2">
    <location>
        <position position="1"/>
    </location>
</feature>
<organism evidence="2">
    <name type="scientific">Oppiella nova</name>
    <dbReference type="NCBI Taxonomy" id="334625"/>
    <lineage>
        <taxon>Eukaryota</taxon>
        <taxon>Metazoa</taxon>
        <taxon>Ecdysozoa</taxon>
        <taxon>Arthropoda</taxon>
        <taxon>Chelicerata</taxon>
        <taxon>Arachnida</taxon>
        <taxon>Acari</taxon>
        <taxon>Acariformes</taxon>
        <taxon>Sarcoptiformes</taxon>
        <taxon>Oribatida</taxon>
        <taxon>Brachypylina</taxon>
        <taxon>Oppioidea</taxon>
        <taxon>Oppiidae</taxon>
        <taxon>Oppiella</taxon>
    </lineage>
</organism>
<keyword evidence="1" id="KW-0812">Transmembrane</keyword>
<dbReference type="EMBL" id="CAJPVJ010052091">
    <property type="protein sequence ID" value="CAG2183241.1"/>
    <property type="molecule type" value="Genomic_DNA"/>
</dbReference>
<protein>
    <submittedName>
        <fullName evidence="2">Uncharacterized protein</fullName>
    </submittedName>
</protein>
<feature type="transmembrane region" description="Helical" evidence="1">
    <location>
        <begin position="67"/>
        <end position="85"/>
    </location>
</feature>
<reference evidence="2" key="1">
    <citation type="submission" date="2020-11" db="EMBL/GenBank/DDBJ databases">
        <authorList>
            <person name="Tran Van P."/>
        </authorList>
    </citation>
    <scope>NUCLEOTIDE SEQUENCE</scope>
</reference>
<keyword evidence="3" id="KW-1185">Reference proteome</keyword>
<proteinExistence type="predicted"/>
<name>A0A7R9MTW4_9ACAR</name>
<accession>A0A7R9MTW4</accession>
<sequence length="176" mass="19845">MYPKRTDSQELKKEIKFNESVDKQMKQIKDFGVAFKKTASDSVGALHLIPIHTITTRTRQCVDYKKLSLFLLAFVAGAVLLVLLLSSQHRRPNPQDSDISTEHWNAIHSESKESPIVMGLVEETTTTTTTTTPPPESTTRRELDHILASITVINATVPQMDRTIFSKRADAYVDLY</sequence>
<dbReference type="EMBL" id="OC966916">
    <property type="protein sequence ID" value="CAD7666117.1"/>
    <property type="molecule type" value="Genomic_DNA"/>
</dbReference>
<keyword evidence="1" id="KW-0472">Membrane</keyword>
<dbReference type="AlphaFoldDB" id="A0A7R9MTW4"/>
<keyword evidence="1" id="KW-1133">Transmembrane helix</keyword>
<evidence type="ECO:0000256" key="1">
    <source>
        <dbReference type="SAM" id="Phobius"/>
    </source>
</evidence>
<dbReference type="Proteomes" id="UP000728032">
    <property type="component" value="Unassembled WGS sequence"/>
</dbReference>